<sequence length="76" mass="8441">MRRTSFSTRRSGRVIAIDVKASATACAEDFRGLTHLRDRLGEDVIAGYVLYTGQETLPFGPTFRAAPISALWELRP</sequence>
<dbReference type="EMBL" id="CP061169">
    <property type="protein sequence ID" value="QPZ37777.1"/>
    <property type="molecule type" value="Genomic_DNA"/>
</dbReference>
<accession>A0ABX6YG57</accession>
<evidence type="ECO:0000313" key="1">
    <source>
        <dbReference type="EMBL" id="QPZ37777.1"/>
    </source>
</evidence>
<dbReference type="RefSeq" id="WP_166991353.1">
    <property type="nucleotide sequence ID" value="NZ_CP061169.1"/>
</dbReference>
<dbReference type="Proteomes" id="UP000662814">
    <property type="component" value="Chromosome"/>
</dbReference>
<evidence type="ECO:0000313" key="2">
    <source>
        <dbReference type="Proteomes" id="UP000662814"/>
    </source>
</evidence>
<keyword evidence="2" id="KW-1185">Reference proteome</keyword>
<proteinExistence type="predicted"/>
<name>A0ABX6YG57_9MICO</name>
<evidence type="ECO:0008006" key="3">
    <source>
        <dbReference type="Google" id="ProtNLM"/>
    </source>
</evidence>
<protein>
    <recommendedName>
        <fullName evidence="3">DUF4143 domain-containing protein</fullName>
    </recommendedName>
</protein>
<gene>
    <name evidence="1" type="ORF">HCR76_13280</name>
</gene>
<organism evidence="1 2">
    <name type="scientific">Paramicrobacterium chengjingii</name>
    <dbReference type="NCBI Taxonomy" id="2769067"/>
    <lineage>
        <taxon>Bacteria</taxon>
        <taxon>Bacillati</taxon>
        <taxon>Actinomycetota</taxon>
        <taxon>Actinomycetes</taxon>
        <taxon>Micrococcales</taxon>
        <taxon>Microbacteriaceae</taxon>
        <taxon>Paramicrobacterium</taxon>
    </lineage>
</organism>
<reference evidence="1 2" key="1">
    <citation type="submission" date="2020-12" db="EMBL/GenBank/DDBJ databases">
        <title>Microbacterium sp. HY060.</title>
        <authorList>
            <person name="Zhou J."/>
        </authorList>
    </citation>
    <scope>NUCLEOTIDE SEQUENCE [LARGE SCALE GENOMIC DNA]</scope>
    <source>
        <strain evidence="1 2">HY60</strain>
    </source>
</reference>